<feature type="region of interest" description="Disordered" evidence="1">
    <location>
        <begin position="37"/>
        <end position="61"/>
    </location>
</feature>
<dbReference type="EMBL" id="UZAM01011244">
    <property type="protein sequence ID" value="VDP15315.1"/>
    <property type="molecule type" value="Genomic_DNA"/>
</dbReference>
<dbReference type="AlphaFoldDB" id="A0A183IWU5"/>
<dbReference type="Proteomes" id="UP000270296">
    <property type="component" value="Unassembled WGS sequence"/>
</dbReference>
<evidence type="ECO:0000256" key="1">
    <source>
        <dbReference type="SAM" id="MobiDB-lite"/>
    </source>
</evidence>
<accession>A0A183IWU5</accession>
<evidence type="ECO:0000313" key="2">
    <source>
        <dbReference type="EMBL" id="VDP15315.1"/>
    </source>
</evidence>
<reference evidence="2 3" key="2">
    <citation type="submission" date="2018-11" db="EMBL/GenBank/DDBJ databases">
        <authorList>
            <consortium name="Pathogen Informatics"/>
        </authorList>
    </citation>
    <scope>NUCLEOTIDE SEQUENCE [LARGE SCALE GENOMIC DNA]</scope>
</reference>
<protein>
    <submittedName>
        <fullName evidence="2 4">Uncharacterized protein</fullName>
    </submittedName>
</protein>
<organism evidence="4">
    <name type="scientific">Soboliphyme baturini</name>
    <dbReference type="NCBI Taxonomy" id="241478"/>
    <lineage>
        <taxon>Eukaryota</taxon>
        <taxon>Metazoa</taxon>
        <taxon>Ecdysozoa</taxon>
        <taxon>Nematoda</taxon>
        <taxon>Enoplea</taxon>
        <taxon>Dorylaimia</taxon>
        <taxon>Dioctophymatida</taxon>
        <taxon>Dioctophymatoidea</taxon>
        <taxon>Soboliphymatidae</taxon>
        <taxon>Soboliphyme</taxon>
    </lineage>
</organism>
<gene>
    <name evidence="2" type="ORF">SBAD_LOCUS8092</name>
</gene>
<reference evidence="4" key="1">
    <citation type="submission" date="2016-06" db="UniProtKB">
        <authorList>
            <consortium name="WormBaseParasite"/>
        </authorList>
    </citation>
    <scope>IDENTIFICATION</scope>
</reference>
<evidence type="ECO:0000313" key="3">
    <source>
        <dbReference type="Proteomes" id="UP000270296"/>
    </source>
</evidence>
<sequence length="108" mass="11639">MRVENVIPEEHVTHSSPYRSLGDQRFVLFDFKSRPTFSTGTKPGQRGGSQALSCPPTATSSDRPVTVYVVVWPVLKQDLGFGVRPRFGTALSPVLCVLVAAGQPIVAA</sequence>
<name>A0A183IWU5_9BILA</name>
<proteinExistence type="predicted"/>
<evidence type="ECO:0000313" key="4">
    <source>
        <dbReference type="WBParaSite" id="SBAD_0000839101-mRNA-1"/>
    </source>
</evidence>
<dbReference type="WBParaSite" id="SBAD_0000839101-mRNA-1">
    <property type="protein sequence ID" value="SBAD_0000839101-mRNA-1"/>
    <property type="gene ID" value="SBAD_0000839101"/>
</dbReference>
<keyword evidence="3" id="KW-1185">Reference proteome</keyword>